<dbReference type="PROSITE" id="PS51099">
    <property type="entry name" value="PTS_EIIB_TYPE_2"/>
    <property type="match status" value="1"/>
</dbReference>
<evidence type="ECO:0000256" key="2">
    <source>
        <dbReference type="ARBA" id="ARBA00023015"/>
    </source>
</evidence>
<dbReference type="InterPro" id="IPR013011">
    <property type="entry name" value="PTS_EIIB_2"/>
</dbReference>
<feature type="domain" description="PTS EIIB type-2" evidence="6">
    <location>
        <begin position="404"/>
        <end position="494"/>
    </location>
</feature>
<dbReference type="InterPro" id="IPR007737">
    <property type="entry name" value="Mga_HTH"/>
</dbReference>
<keyword evidence="1" id="KW-0677">Repeat</keyword>
<evidence type="ECO:0000256" key="4">
    <source>
        <dbReference type="ARBA" id="ARBA00023163"/>
    </source>
</evidence>
<dbReference type="PANTHER" id="PTHR30185:SF13">
    <property type="entry name" value="LICABCH OPERON REGULATOR-RELATED"/>
    <property type="match status" value="1"/>
</dbReference>
<evidence type="ECO:0000256" key="3">
    <source>
        <dbReference type="ARBA" id="ARBA00023159"/>
    </source>
</evidence>
<dbReference type="CDD" id="cd05568">
    <property type="entry name" value="PTS_IIB_bgl_like"/>
    <property type="match status" value="1"/>
</dbReference>
<dbReference type="SUPFAM" id="SSF63520">
    <property type="entry name" value="PTS-regulatory domain, PRD"/>
    <property type="match status" value="2"/>
</dbReference>
<reference evidence="9" key="1">
    <citation type="journal article" date="2019" name="Int. J. Syst. Evol. Microbiol.">
        <title>The Global Catalogue of Microorganisms (GCM) 10K type strain sequencing project: providing services to taxonomists for standard genome sequencing and annotation.</title>
        <authorList>
            <consortium name="The Broad Institute Genomics Platform"/>
            <consortium name="The Broad Institute Genome Sequencing Center for Infectious Disease"/>
            <person name="Wu L."/>
            <person name="Ma J."/>
        </authorList>
    </citation>
    <scope>NUCLEOTIDE SEQUENCE [LARGE SCALE GENOMIC DNA]</scope>
    <source>
        <strain evidence="9">JCM 1407</strain>
    </source>
</reference>
<dbReference type="InterPro" id="IPR036634">
    <property type="entry name" value="PRD_sf"/>
</dbReference>
<dbReference type="InterPro" id="IPR016152">
    <property type="entry name" value="PTrfase/Anion_transptr"/>
</dbReference>
<dbReference type="Pfam" id="PF00874">
    <property type="entry name" value="PRD"/>
    <property type="match status" value="2"/>
</dbReference>
<dbReference type="PROSITE" id="PS51372">
    <property type="entry name" value="PRD_2"/>
    <property type="match status" value="2"/>
</dbReference>
<dbReference type="EMBL" id="BAAACG010000010">
    <property type="protein sequence ID" value="GAA0740996.1"/>
    <property type="molecule type" value="Genomic_DNA"/>
</dbReference>
<dbReference type="InterPro" id="IPR036388">
    <property type="entry name" value="WH-like_DNA-bd_sf"/>
</dbReference>
<dbReference type="Gene3D" id="3.40.50.2300">
    <property type="match status" value="1"/>
</dbReference>
<keyword evidence="9" id="KW-1185">Reference proteome</keyword>
<dbReference type="PANTHER" id="PTHR30185">
    <property type="entry name" value="CRYPTIC BETA-GLUCOSIDE BGL OPERON ANTITERMINATOR"/>
    <property type="match status" value="1"/>
</dbReference>
<dbReference type="Gene3D" id="3.40.930.10">
    <property type="entry name" value="Mannitol-specific EII, Chain A"/>
    <property type="match status" value="1"/>
</dbReference>
<dbReference type="RefSeq" id="WP_343761591.1">
    <property type="nucleotide sequence ID" value="NZ_BAAACG010000010.1"/>
</dbReference>
<evidence type="ECO:0000256" key="1">
    <source>
        <dbReference type="ARBA" id="ARBA00022737"/>
    </source>
</evidence>
<dbReference type="Proteomes" id="UP001501510">
    <property type="component" value="Unassembled WGS sequence"/>
</dbReference>
<dbReference type="SUPFAM" id="SSF55804">
    <property type="entry name" value="Phoshotransferase/anion transport protein"/>
    <property type="match status" value="1"/>
</dbReference>
<comment type="caution">
    <text evidence="8">The sequence shown here is derived from an EMBL/GenBank/DDBJ whole genome shotgun (WGS) entry which is preliminary data.</text>
</comment>
<dbReference type="InterPro" id="IPR050661">
    <property type="entry name" value="BglG_antiterminators"/>
</dbReference>
<feature type="domain" description="PRD" evidence="7">
    <location>
        <begin position="184"/>
        <end position="287"/>
    </location>
</feature>
<evidence type="ECO:0000259" key="5">
    <source>
        <dbReference type="PROSITE" id="PS51094"/>
    </source>
</evidence>
<evidence type="ECO:0000313" key="8">
    <source>
        <dbReference type="EMBL" id="GAA0740996.1"/>
    </source>
</evidence>
<accession>A0ABP3UT37</accession>
<organism evidence="8 9">
    <name type="scientific">Clostridium oceanicum</name>
    <dbReference type="NCBI Taxonomy" id="1543"/>
    <lineage>
        <taxon>Bacteria</taxon>
        <taxon>Bacillati</taxon>
        <taxon>Bacillota</taxon>
        <taxon>Clostridia</taxon>
        <taxon>Eubacteriales</taxon>
        <taxon>Clostridiaceae</taxon>
        <taxon>Clostridium</taxon>
    </lineage>
</organism>
<dbReference type="InterPro" id="IPR002178">
    <property type="entry name" value="PTS_EIIA_type-2_dom"/>
</dbReference>
<evidence type="ECO:0000259" key="6">
    <source>
        <dbReference type="PROSITE" id="PS51099"/>
    </source>
</evidence>
<dbReference type="Gene3D" id="1.10.10.10">
    <property type="entry name" value="Winged helix-like DNA-binding domain superfamily/Winged helix DNA-binding domain"/>
    <property type="match status" value="2"/>
</dbReference>
<evidence type="ECO:0000259" key="7">
    <source>
        <dbReference type="PROSITE" id="PS51372"/>
    </source>
</evidence>
<keyword evidence="2" id="KW-0805">Transcription regulation</keyword>
<dbReference type="Gene3D" id="1.10.1790.10">
    <property type="entry name" value="PRD domain"/>
    <property type="match status" value="2"/>
</dbReference>
<dbReference type="Pfam" id="PF05043">
    <property type="entry name" value="Mga"/>
    <property type="match status" value="1"/>
</dbReference>
<proteinExistence type="predicted"/>
<feature type="domain" description="PTS EIIA type-2" evidence="5">
    <location>
        <begin position="495"/>
        <end position="635"/>
    </location>
</feature>
<evidence type="ECO:0000313" key="9">
    <source>
        <dbReference type="Proteomes" id="UP001501510"/>
    </source>
</evidence>
<protein>
    <submittedName>
        <fullName evidence="8">PRD domain-containing protein</fullName>
    </submittedName>
</protein>
<keyword evidence="3" id="KW-0010">Activator</keyword>
<sequence>MMLSERQINILHYLMKKEICTAHELSINQNVSKRTIRTDIKFISEFLTNYDVEIKICYGKGYRLPLEDEKIAIIEEVIENLILQHQPQEPQHRMIYIIICFLFSKKHVSMESFASKLNVSKATISNDMKRVEEFLRTSNSNLVLEKSNLGSKIIGDEQNFRFFISSSISKDRKTLMNHFHKNKFFNEDNYKKIYTFLIQIFKEAEYEISDIVLENFAFIILITLYRIQQGYYIKSLEISDELENRECLLTSKICSILSSYFKIHIPPKEQLYIMLQLMGSKWYKYKNKSEEKELISFIEKTLEQIYIKYHLNFLGDSQLLDGLVNHLRPLLVRLRYNIKIENTMIEKIKMDYPKAFEIALYFTDKIFTTMGLDGLPICENEITYIALHFQIALEEIKESSRLTIKTAIICPNGQAAAKVIEIQIKKKFSNIEICCILPAYQVHKLKEKKLDLVISNTPLSEKLEIPTVEVGIIFKDRDFDKINRCIKKIYTSFENSIYPEIINISKQYDSKYELLSYIENYLISKGIVPTNFNNSLCEREKIVSTYVGKFMCMPHCVYDKDVSYRIFVVNIKDGLIWDDSKVNLLFVVLLSRVNMEDFEYYVKTIYDIFKLPSSKIQKLINCNTKEKLVNNLKEFKIL</sequence>
<dbReference type="InterPro" id="IPR011608">
    <property type="entry name" value="PRD"/>
</dbReference>
<feature type="domain" description="PRD" evidence="7">
    <location>
        <begin position="289"/>
        <end position="399"/>
    </location>
</feature>
<dbReference type="PROSITE" id="PS51094">
    <property type="entry name" value="PTS_EIIA_TYPE_2"/>
    <property type="match status" value="1"/>
</dbReference>
<gene>
    <name evidence="8" type="ORF">GCM10008906_21600</name>
</gene>
<keyword evidence="4" id="KW-0804">Transcription</keyword>
<name>A0ABP3UT37_9CLOT</name>
<dbReference type="Pfam" id="PF00359">
    <property type="entry name" value="PTS_EIIA_2"/>
    <property type="match status" value="1"/>
</dbReference>